<dbReference type="PROSITE" id="PS50977">
    <property type="entry name" value="HTH_TETR_2"/>
    <property type="match status" value="1"/>
</dbReference>
<dbReference type="Gene3D" id="1.10.357.10">
    <property type="entry name" value="Tetracycline Repressor, domain 2"/>
    <property type="match status" value="1"/>
</dbReference>
<dbReference type="PANTHER" id="PTHR30055">
    <property type="entry name" value="HTH-TYPE TRANSCRIPTIONAL REGULATOR RUTR"/>
    <property type="match status" value="1"/>
</dbReference>
<sequence>MHTGVQELWLHTVVQSWTGASEVHRGDDVTGTRERILDVATEVLGRSPDVGMGEVATAAGVVRRTVYGHFPTRSDLVLALTRRAVDEMAAVLAEEAVVDKAADEAWADFVARLWPLVHRYRVLVVLRRGELGEDIHALLGPVETALAELVARGQESGAFGRHLPAAVLSQVAWSVVFAVADGDLSGAPLGAPAVTTTSLLLLGVPEARARALAERG</sequence>
<dbReference type="InterPro" id="IPR009057">
    <property type="entry name" value="Homeodomain-like_sf"/>
</dbReference>
<protein>
    <submittedName>
        <fullName evidence="6">TetR/AcrR family transcriptional regulator</fullName>
    </submittedName>
</protein>
<dbReference type="InterPro" id="IPR036271">
    <property type="entry name" value="Tet_transcr_reg_TetR-rel_C_sf"/>
</dbReference>
<proteinExistence type="predicted"/>
<reference evidence="7" key="1">
    <citation type="journal article" date="2019" name="Int. J. Syst. Evol. Microbiol.">
        <title>The Global Catalogue of Microorganisms (GCM) 10K type strain sequencing project: providing services to taxonomists for standard genome sequencing and annotation.</title>
        <authorList>
            <consortium name="The Broad Institute Genomics Platform"/>
            <consortium name="The Broad Institute Genome Sequencing Center for Infectious Disease"/>
            <person name="Wu L."/>
            <person name="Ma J."/>
        </authorList>
    </citation>
    <scope>NUCLEOTIDE SEQUENCE [LARGE SCALE GENOMIC DNA]</scope>
    <source>
        <strain evidence="7">JCM 16540</strain>
    </source>
</reference>
<dbReference type="Pfam" id="PF00440">
    <property type="entry name" value="TetR_N"/>
    <property type="match status" value="1"/>
</dbReference>
<organism evidence="6 7">
    <name type="scientific">Microlunatus spumicola</name>
    <dbReference type="NCBI Taxonomy" id="81499"/>
    <lineage>
        <taxon>Bacteria</taxon>
        <taxon>Bacillati</taxon>
        <taxon>Actinomycetota</taxon>
        <taxon>Actinomycetes</taxon>
        <taxon>Propionibacteriales</taxon>
        <taxon>Propionibacteriaceae</taxon>
        <taxon>Microlunatus</taxon>
    </lineage>
</organism>
<name>A0ABP6X2D3_9ACTN</name>
<evidence type="ECO:0000256" key="4">
    <source>
        <dbReference type="PROSITE-ProRule" id="PRU00335"/>
    </source>
</evidence>
<evidence type="ECO:0000256" key="2">
    <source>
        <dbReference type="ARBA" id="ARBA00023125"/>
    </source>
</evidence>
<keyword evidence="7" id="KW-1185">Reference proteome</keyword>
<comment type="caution">
    <text evidence="6">The sequence shown here is derived from an EMBL/GenBank/DDBJ whole genome shotgun (WGS) entry which is preliminary data.</text>
</comment>
<dbReference type="PANTHER" id="PTHR30055:SF234">
    <property type="entry name" value="HTH-TYPE TRANSCRIPTIONAL REGULATOR BETI"/>
    <property type="match status" value="1"/>
</dbReference>
<dbReference type="EMBL" id="BAAAYR010000001">
    <property type="protein sequence ID" value="GAA3560386.1"/>
    <property type="molecule type" value="Genomic_DNA"/>
</dbReference>
<feature type="DNA-binding region" description="H-T-H motif" evidence="4">
    <location>
        <begin position="51"/>
        <end position="70"/>
    </location>
</feature>
<keyword evidence="1" id="KW-0805">Transcription regulation</keyword>
<keyword evidence="3" id="KW-0804">Transcription</keyword>
<dbReference type="SUPFAM" id="SSF46689">
    <property type="entry name" value="Homeodomain-like"/>
    <property type="match status" value="1"/>
</dbReference>
<keyword evidence="2 4" id="KW-0238">DNA-binding</keyword>
<evidence type="ECO:0000259" key="5">
    <source>
        <dbReference type="PROSITE" id="PS50977"/>
    </source>
</evidence>
<evidence type="ECO:0000256" key="1">
    <source>
        <dbReference type="ARBA" id="ARBA00023015"/>
    </source>
</evidence>
<accession>A0ABP6X2D3</accession>
<evidence type="ECO:0000256" key="3">
    <source>
        <dbReference type="ARBA" id="ARBA00023163"/>
    </source>
</evidence>
<dbReference type="InterPro" id="IPR050109">
    <property type="entry name" value="HTH-type_TetR-like_transc_reg"/>
</dbReference>
<feature type="domain" description="HTH tetR-type" evidence="5">
    <location>
        <begin position="30"/>
        <end position="88"/>
    </location>
</feature>
<evidence type="ECO:0000313" key="6">
    <source>
        <dbReference type="EMBL" id="GAA3560386.1"/>
    </source>
</evidence>
<gene>
    <name evidence="6" type="ORF">GCM10022197_14830</name>
</gene>
<dbReference type="InterPro" id="IPR001647">
    <property type="entry name" value="HTH_TetR"/>
</dbReference>
<dbReference type="SUPFAM" id="SSF48498">
    <property type="entry name" value="Tetracyclin repressor-like, C-terminal domain"/>
    <property type="match status" value="1"/>
</dbReference>
<dbReference type="Proteomes" id="UP001500767">
    <property type="component" value="Unassembled WGS sequence"/>
</dbReference>
<evidence type="ECO:0000313" key="7">
    <source>
        <dbReference type="Proteomes" id="UP001500767"/>
    </source>
</evidence>